<sequence length="582" mass="68384">MVQTELQYRTEIVSLSDRLSFALKTIDNEKSQRILLEEKINSLQESERLKSENHILMQRNLESQLQQSENQKALLESSEQRFKSELESSKAVLEQLQESLKTLEGTAANWTEKNKTLSEGIARDREMFEMKTNELKNEILGLKSEIKKLQKNKYALEDAIRQVDTDWKIQYAELKSAYEQELAEQLAKTTKTLVESHENEKEKFAKMLANSKRNYDALETEFRKSITEFQALSEERNSLSNTLKEYTSSEHELRLIARELTNVIKEQKFKIVELSNKNEASFAIFEEKCQAMESQVKILTNAKSDLEGTKQELSTYKTEILKNQKTIGDLEMEITAAISFQKERDLLLKRVEDLEKEIQIRLTSQNEAEQALRIKNKMLDDQNDTIKSLKQNLENKIREHASLFQEISLNESKIEESVARERKKTRELSNELAIQEETFEQLQIAFQECKDERDTLHSELMEVSKKLQERNISIGRIEEEVSRAKDIFSAKEKKFHQDRDDILKSKEIAIDDIKRFYEAQSSRLKILEHERDSLYETTKRLKTHEIEMEATLKSQNDEMKKLQQELERQKIKFIKLKEAIDF</sequence>
<dbReference type="AlphaFoldDB" id="A0AAD5SNR6"/>
<dbReference type="EMBL" id="JADGJH010003603">
    <property type="protein sequence ID" value="KAJ3089893.1"/>
    <property type="molecule type" value="Genomic_DNA"/>
</dbReference>
<organism evidence="2 3">
    <name type="scientific">Physocladia obscura</name>
    <dbReference type="NCBI Taxonomy" id="109957"/>
    <lineage>
        <taxon>Eukaryota</taxon>
        <taxon>Fungi</taxon>
        <taxon>Fungi incertae sedis</taxon>
        <taxon>Chytridiomycota</taxon>
        <taxon>Chytridiomycota incertae sedis</taxon>
        <taxon>Chytridiomycetes</taxon>
        <taxon>Chytridiales</taxon>
        <taxon>Chytriomycetaceae</taxon>
        <taxon>Physocladia</taxon>
    </lineage>
</organism>
<dbReference type="Proteomes" id="UP001211907">
    <property type="component" value="Unassembled WGS sequence"/>
</dbReference>
<feature type="coiled-coil region" evidence="1">
    <location>
        <begin position="545"/>
        <end position="579"/>
    </location>
</feature>
<gene>
    <name evidence="2" type="primary">LRRCC1</name>
    <name evidence="2" type="ORF">HK100_007624</name>
</gene>
<accession>A0AAD5SNR6</accession>
<proteinExistence type="predicted"/>
<keyword evidence="1" id="KW-0175">Coiled coil</keyword>
<keyword evidence="3" id="KW-1185">Reference proteome</keyword>
<feature type="coiled-coil region" evidence="1">
    <location>
        <begin position="194"/>
        <end position="452"/>
    </location>
</feature>
<evidence type="ECO:0000313" key="2">
    <source>
        <dbReference type="EMBL" id="KAJ3089893.1"/>
    </source>
</evidence>
<evidence type="ECO:0000313" key="3">
    <source>
        <dbReference type="Proteomes" id="UP001211907"/>
    </source>
</evidence>
<comment type="caution">
    <text evidence="2">The sequence shown here is derived from an EMBL/GenBank/DDBJ whole genome shotgun (WGS) entry which is preliminary data.</text>
</comment>
<name>A0AAD5SNR6_9FUNG</name>
<evidence type="ECO:0000256" key="1">
    <source>
        <dbReference type="SAM" id="Coils"/>
    </source>
</evidence>
<reference evidence="2" key="1">
    <citation type="submission" date="2020-05" db="EMBL/GenBank/DDBJ databases">
        <title>Phylogenomic resolution of chytrid fungi.</title>
        <authorList>
            <person name="Stajich J.E."/>
            <person name="Amses K."/>
            <person name="Simmons R."/>
            <person name="Seto K."/>
            <person name="Myers J."/>
            <person name="Bonds A."/>
            <person name="Quandt C.A."/>
            <person name="Barry K."/>
            <person name="Liu P."/>
            <person name="Grigoriev I."/>
            <person name="Longcore J.E."/>
            <person name="James T.Y."/>
        </authorList>
    </citation>
    <scope>NUCLEOTIDE SEQUENCE</scope>
    <source>
        <strain evidence="2">JEL0513</strain>
    </source>
</reference>
<protein>
    <submittedName>
        <fullName evidence="2">Leucine rich repeat</fullName>
    </submittedName>
</protein>
<feature type="coiled-coil region" evidence="1">
    <location>
        <begin position="26"/>
        <end position="166"/>
    </location>
</feature>